<evidence type="ECO:0000256" key="1">
    <source>
        <dbReference type="ARBA" id="ARBA00002200"/>
    </source>
</evidence>
<keyword evidence="9" id="KW-1185">Reference proteome</keyword>
<dbReference type="SUPFAM" id="SSF160369">
    <property type="entry name" value="Ribosomal protein L10-like"/>
    <property type="match status" value="1"/>
</dbReference>
<evidence type="ECO:0000256" key="6">
    <source>
        <dbReference type="PIRNR" id="PIRNR039087"/>
    </source>
</evidence>
<dbReference type="PANTHER" id="PTHR45699:SF3">
    <property type="entry name" value="LARGE RIBOSOMAL SUBUNIT PROTEIN UL10"/>
    <property type="match status" value="1"/>
</dbReference>
<evidence type="ECO:0000313" key="8">
    <source>
        <dbReference type="Ensembl" id="ENSECRP00000027169.1"/>
    </source>
</evidence>
<accession>A0A8C4T6L9</accession>
<evidence type="ECO:0000256" key="5">
    <source>
        <dbReference type="ARBA" id="ARBA00023274"/>
    </source>
</evidence>
<dbReference type="GO" id="GO:0002181">
    <property type="term" value="P:cytoplasmic translation"/>
    <property type="evidence" value="ECO:0007669"/>
    <property type="project" value="TreeGrafter"/>
</dbReference>
<reference evidence="8" key="1">
    <citation type="submission" date="2021-06" db="EMBL/GenBank/DDBJ databases">
        <authorList>
            <consortium name="Wellcome Sanger Institute Data Sharing"/>
        </authorList>
    </citation>
    <scope>NUCLEOTIDE SEQUENCE [LARGE SCALE GENOMIC DNA]</scope>
</reference>
<dbReference type="InterPro" id="IPR043141">
    <property type="entry name" value="Ribosomal_uL10-like_sf"/>
</dbReference>
<dbReference type="FunFam" id="3.90.105.20:FF:000001">
    <property type="entry name" value="60S acidic ribosomal protein P0"/>
    <property type="match status" value="1"/>
</dbReference>
<reference evidence="8" key="3">
    <citation type="submission" date="2025-09" db="UniProtKB">
        <authorList>
            <consortium name="Ensembl"/>
        </authorList>
    </citation>
    <scope>IDENTIFICATION</scope>
</reference>
<comment type="similarity">
    <text evidence="2 6">Belongs to the universal ribosomal protein uL10 family.</text>
</comment>
<evidence type="ECO:0000256" key="2">
    <source>
        <dbReference type="ARBA" id="ARBA00008889"/>
    </source>
</evidence>
<evidence type="ECO:0000313" key="9">
    <source>
        <dbReference type="Proteomes" id="UP000694620"/>
    </source>
</evidence>
<evidence type="ECO:0000256" key="3">
    <source>
        <dbReference type="ARBA" id="ARBA00022553"/>
    </source>
</evidence>
<feature type="domain" description="Large ribosomal subunit protein uL10-like insertion" evidence="7">
    <location>
        <begin position="111"/>
        <end position="180"/>
    </location>
</feature>
<dbReference type="FunFam" id="3.30.70.1730:FF:000002">
    <property type="entry name" value="60S acidic ribosomal protein P0"/>
    <property type="match status" value="1"/>
</dbReference>
<dbReference type="Gene3D" id="3.30.70.1730">
    <property type="match status" value="1"/>
</dbReference>
<dbReference type="Ensembl" id="ENSECRT00000027742.1">
    <property type="protein sequence ID" value="ENSECRP00000027169.1"/>
    <property type="gene ID" value="ENSECRG00000018347.1"/>
</dbReference>
<evidence type="ECO:0000259" key="7">
    <source>
        <dbReference type="Pfam" id="PF17777"/>
    </source>
</evidence>
<dbReference type="Pfam" id="PF00466">
    <property type="entry name" value="Ribosomal_L10"/>
    <property type="match status" value="1"/>
</dbReference>
<comment type="function">
    <text evidence="1 6">Ribosomal protein P0 is the functional equivalent of E.coli protein L10.</text>
</comment>
<protein>
    <recommendedName>
        <fullName evidence="6">60S acidic ribosomal protein P0</fullName>
    </recommendedName>
</protein>
<dbReference type="PIRSF" id="PIRSF039087">
    <property type="entry name" value="L10E"/>
    <property type="match status" value="1"/>
</dbReference>
<keyword evidence="3" id="KW-0597">Phosphoprotein</keyword>
<dbReference type="InterPro" id="IPR030670">
    <property type="entry name" value="uL10_eukaryotes"/>
</dbReference>
<gene>
    <name evidence="8" type="primary">RPLP0</name>
    <name evidence="8" type="synonym">rplp0</name>
</gene>
<dbReference type="GO" id="GO:0070180">
    <property type="term" value="F:large ribosomal subunit rRNA binding"/>
    <property type="evidence" value="ECO:0007669"/>
    <property type="project" value="TreeGrafter"/>
</dbReference>
<dbReference type="InterPro" id="IPR043164">
    <property type="entry name" value="Ribosomal_uL10-like_insert_sf"/>
</dbReference>
<dbReference type="InterPro" id="IPR001790">
    <property type="entry name" value="Ribosomal_uL10"/>
</dbReference>
<dbReference type="GO" id="GO:0022625">
    <property type="term" value="C:cytosolic large ribosomal subunit"/>
    <property type="evidence" value="ECO:0007669"/>
    <property type="project" value="TreeGrafter"/>
</dbReference>
<dbReference type="InterPro" id="IPR040637">
    <property type="entry name" value="Ribosomal_uL10-like_insert"/>
</dbReference>
<dbReference type="PANTHER" id="PTHR45699">
    <property type="entry name" value="60S ACIDIC RIBOSOMAL PROTEIN P0"/>
    <property type="match status" value="1"/>
</dbReference>
<dbReference type="InterPro" id="IPR050323">
    <property type="entry name" value="Ribosomal_protein_uL10"/>
</dbReference>
<dbReference type="Gene3D" id="3.90.105.20">
    <property type="match status" value="1"/>
</dbReference>
<dbReference type="GeneTree" id="ENSGT00390000017839"/>
<keyword evidence="5 6" id="KW-0687">Ribonucleoprotein</keyword>
<evidence type="ECO:0000256" key="4">
    <source>
        <dbReference type="ARBA" id="ARBA00022980"/>
    </source>
</evidence>
<dbReference type="Proteomes" id="UP000694620">
    <property type="component" value="Chromosome 18"/>
</dbReference>
<dbReference type="CDD" id="cd05795">
    <property type="entry name" value="Ribosomal_P0_L10e"/>
    <property type="match status" value="1"/>
</dbReference>
<name>A0A8C4T6L9_ERPCA</name>
<organism evidence="8 9">
    <name type="scientific">Erpetoichthys calabaricus</name>
    <name type="common">Rope fish</name>
    <name type="synonym">Calamoichthys calabaricus</name>
    <dbReference type="NCBI Taxonomy" id="27687"/>
    <lineage>
        <taxon>Eukaryota</taxon>
        <taxon>Metazoa</taxon>
        <taxon>Chordata</taxon>
        <taxon>Craniata</taxon>
        <taxon>Vertebrata</taxon>
        <taxon>Euteleostomi</taxon>
        <taxon>Actinopterygii</taxon>
        <taxon>Polypteriformes</taxon>
        <taxon>Polypteridae</taxon>
        <taxon>Erpetoichthys</taxon>
    </lineage>
</organism>
<reference evidence="8" key="2">
    <citation type="submission" date="2025-08" db="UniProtKB">
        <authorList>
            <consortium name="Ensembl"/>
        </authorList>
    </citation>
    <scope>IDENTIFICATION</scope>
</reference>
<keyword evidence="4 6" id="KW-0689">Ribosomal protein</keyword>
<dbReference type="Pfam" id="PF17777">
    <property type="entry name" value="RL10P_insert"/>
    <property type="match status" value="1"/>
</dbReference>
<dbReference type="AlphaFoldDB" id="A0A8C4T6L9"/>
<sequence length="319" mass="35086">MPREDRATWKSNYFMKIIQLLDDFPKCFIVGADNVGSKQMQTIRVSLRGKAVVLMGKNTMMRKAIRGHLENNPSLEKLLPHIRGNVGFVFTKEDLAEVRDLLLANKVPAAARAGAIAPCDVTVPAQNTGLGPEKTSFFQALGITTKISRGTIEILSDVQLIKTGDKVGASEATLLNMLNISPFSYGLIIRQVYDNGSVYSPEVLDITEDSLHQRFIEGVRNIASVCLQIGYPTVASIPHSIVNGYKMVLAVAVETDYSFPLADKVCHFLGDNDERSSRDVIFSEWIGNYNALINMFHSLQRCCELSIPRGGSAFTASVL</sequence>
<proteinExistence type="inferred from homology"/>
<dbReference type="GO" id="GO:0003735">
    <property type="term" value="F:structural constituent of ribosome"/>
    <property type="evidence" value="ECO:0007669"/>
    <property type="project" value="TreeGrafter"/>
</dbReference>
<dbReference type="GO" id="GO:0000027">
    <property type="term" value="P:ribosomal large subunit assembly"/>
    <property type="evidence" value="ECO:0007669"/>
    <property type="project" value="TreeGrafter"/>
</dbReference>